<accession>D9SUI6</accession>
<dbReference type="KEGG" id="ccb:Clocel_3255"/>
<dbReference type="HOGENOM" id="CLU_2153941_0_0_9"/>
<dbReference type="AlphaFoldDB" id="D9SUI6"/>
<evidence type="ECO:0000313" key="3">
    <source>
        <dbReference type="Proteomes" id="UP000002730"/>
    </source>
</evidence>
<evidence type="ECO:0000256" key="1">
    <source>
        <dbReference type="SAM" id="Phobius"/>
    </source>
</evidence>
<reference evidence="2 3" key="1">
    <citation type="submission" date="2010-08" db="EMBL/GenBank/DDBJ databases">
        <title>Complete sequence of Clostridium cellulovorans 743B.</title>
        <authorList>
            <consortium name="US DOE Joint Genome Institute"/>
            <person name="Lucas S."/>
            <person name="Copeland A."/>
            <person name="Lapidus A."/>
            <person name="Cheng J.-F."/>
            <person name="Bruce D."/>
            <person name="Goodwin L."/>
            <person name="Pitluck S."/>
            <person name="Chertkov O."/>
            <person name="Detter J.C."/>
            <person name="Han C."/>
            <person name="Tapia R."/>
            <person name="Land M."/>
            <person name="Hauser L."/>
            <person name="Chang Y.-J."/>
            <person name="Jeffries C."/>
            <person name="Kyrpides N."/>
            <person name="Ivanova N."/>
            <person name="Mikhailova N."/>
            <person name="Hemme C.L."/>
            <person name="Woyke T."/>
        </authorList>
    </citation>
    <scope>NUCLEOTIDE SEQUENCE [LARGE SCALE GENOMIC DNA]</scope>
    <source>
        <strain evidence="3">ATCC 35296 / DSM 3052 / OCM 3 / 743B</strain>
    </source>
</reference>
<keyword evidence="3" id="KW-1185">Reference proteome</keyword>
<keyword evidence="1" id="KW-0812">Transmembrane</keyword>
<keyword evidence="1" id="KW-0472">Membrane</keyword>
<sequence length="111" mass="12815">MNERKYPLSLFVFGFITNVLFRFFWLFIPSIILLIIGSFIESCLYIGLALLILDLILSLIEQLKIYQAALQESDNPDFCSFQDALSKDGNWRQNVMELVDKKTKENKGSAE</sequence>
<dbReference type="RefSeq" id="WP_013291837.1">
    <property type="nucleotide sequence ID" value="NC_014393.1"/>
</dbReference>
<proteinExistence type="predicted"/>
<feature type="transmembrane region" description="Helical" evidence="1">
    <location>
        <begin position="31"/>
        <end position="57"/>
    </location>
</feature>
<dbReference type="Proteomes" id="UP000002730">
    <property type="component" value="Chromosome"/>
</dbReference>
<feature type="transmembrane region" description="Helical" evidence="1">
    <location>
        <begin position="7"/>
        <end position="25"/>
    </location>
</feature>
<evidence type="ECO:0000313" key="2">
    <source>
        <dbReference type="EMBL" id="ADL52941.1"/>
    </source>
</evidence>
<keyword evidence="1" id="KW-1133">Transmembrane helix</keyword>
<dbReference type="STRING" id="573061.Clocel_3255"/>
<name>D9SUI6_CLOC7</name>
<protein>
    <submittedName>
        <fullName evidence="2">Uncharacterized protein</fullName>
    </submittedName>
</protein>
<gene>
    <name evidence="2" type="ordered locus">Clocel_3255</name>
</gene>
<organism evidence="2 3">
    <name type="scientific">Clostridium cellulovorans (strain ATCC 35296 / DSM 3052 / OCM 3 / 743B)</name>
    <dbReference type="NCBI Taxonomy" id="573061"/>
    <lineage>
        <taxon>Bacteria</taxon>
        <taxon>Bacillati</taxon>
        <taxon>Bacillota</taxon>
        <taxon>Clostridia</taxon>
        <taxon>Eubacteriales</taxon>
        <taxon>Clostridiaceae</taxon>
        <taxon>Clostridium</taxon>
    </lineage>
</organism>
<dbReference type="EMBL" id="CP002160">
    <property type="protein sequence ID" value="ADL52941.1"/>
    <property type="molecule type" value="Genomic_DNA"/>
</dbReference>